<protein>
    <recommendedName>
        <fullName evidence="1">DUF3615 domain-containing protein</fullName>
    </recommendedName>
</protein>
<accession>A0A0D9VNC1</accession>
<evidence type="ECO:0000259" key="1">
    <source>
        <dbReference type="Pfam" id="PF12274"/>
    </source>
</evidence>
<reference evidence="2 3" key="1">
    <citation type="submission" date="2012-08" db="EMBL/GenBank/DDBJ databases">
        <title>Oryza genome evolution.</title>
        <authorList>
            <person name="Wing R.A."/>
        </authorList>
    </citation>
    <scope>NUCLEOTIDE SEQUENCE</scope>
</reference>
<sequence length="235" mass="26280">MAMSAAAEEEIRHLLGGGARPAPGVTAEKAKAAAAAIEKLGRRRERAYARARSRCCLPFPFFAKKLLQDTIPVAVPHSADQLYRLREERDRIHRYMLPGRFERLAMDRNFVLECLQHYNSMHPDDEYEPAPGKVTKHTERDNGIAWTHGNFVARRKRTGCFSILPAPRILFFFEHISSGVFRGIVTCTPLVNSIGRLFRPSDLTRMKDPAVHEHSISASLFVGIGIGISASSADQ</sequence>
<dbReference type="eggNOG" id="ENOG502R3FJ">
    <property type="taxonomic scope" value="Eukaryota"/>
</dbReference>
<dbReference type="InterPro" id="IPR022059">
    <property type="entry name" value="DUF3615"/>
</dbReference>
<keyword evidence="3" id="KW-1185">Reference proteome</keyword>
<dbReference type="AlphaFoldDB" id="A0A0D9VNC1"/>
<dbReference type="PANTHER" id="PTHR34710:SF18">
    <property type="entry name" value="OS05G0522700 PROTEIN"/>
    <property type="match status" value="1"/>
</dbReference>
<dbReference type="HOGENOM" id="CLU_1181703_0_0_1"/>
<reference evidence="2" key="3">
    <citation type="submission" date="2015-04" db="UniProtKB">
        <authorList>
            <consortium name="EnsemblPlants"/>
        </authorList>
    </citation>
    <scope>IDENTIFICATION</scope>
</reference>
<dbReference type="EnsemblPlants" id="LPERR03G00420.1">
    <property type="protein sequence ID" value="LPERR03G00420.1"/>
    <property type="gene ID" value="LPERR03G00420"/>
</dbReference>
<dbReference type="PANTHER" id="PTHR34710">
    <property type="entry name" value="OS03G0834100 PROTEIN"/>
    <property type="match status" value="1"/>
</dbReference>
<feature type="domain" description="DUF3615" evidence="1">
    <location>
        <begin position="113"/>
        <end position="193"/>
    </location>
</feature>
<name>A0A0D9VNC1_9ORYZ</name>
<proteinExistence type="predicted"/>
<dbReference type="Proteomes" id="UP000032180">
    <property type="component" value="Chromosome 3"/>
</dbReference>
<organism evidence="2 3">
    <name type="scientific">Leersia perrieri</name>
    <dbReference type="NCBI Taxonomy" id="77586"/>
    <lineage>
        <taxon>Eukaryota</taxon>
        <taxon>Viridiplantae</taxon>
        <taxon>Streptophyta</taxon>
        <taxon>Embryophyta</taxon>
        <taxon>Tracheophyta</taxon>
        <taxon>Spermatophyta</taxon>
        <taxon>Magnoliopsida</taxon>
        <taxon>Liliopsida</taxon>
        <taxon>Poales</taxon>
        <taxon>Poaceae</taxon>
        <taxon>BOP clade</taxon>
        <taxon>Oryzoideae</taxon>
        <taxon>Oryzeae</taxon>
        <taxon>Oryzinae</taxon>
        <taxon>Leersia</taxon>
    </lineage>
</organism>
<dbReference type="Gramene" id="LPERR03G00420.1">
    <property type="protein sequence ID" value="LPERR03G00420.1"/>
    <property type="gene ID" value="LPERR03G00420"/>
</dbReference>
<reference evidence="3" key="2">
    <citation type="submission" date="2013-12" db="EMBL/GenBank/DDBJ databases">
        <authorList>
            <person name="Yu Y."/>
            <person name="Lee S."/>
            <person name="de Baynast K."/>
            <person name="Wissotski M."/>
            <person name="Liu L."/>
            <person name="Talag J."/>
            <person name="Goicoechea J."/>
            <person name="Angelova A."/>
            <person name="Jetty R."/>
            <person name="Kudrna D."/>
            <person name="Golser W."/>
            <person name="Rivera L."/>
            <person name="Zhang J."/>
            <person name="Wing R."/>
        </authorList>
    </citation>
    <scope>NUCLEOTIDE SEQUENCE</scope>
</reference>
<dbReference type="Pfam" id="PF12274">
    <property type="entry name" value="DUF3615"/>
    <property type="match status" value="1"/>
</dbReference>
<evidence type="ECO:0000313" key="3">
    <source>
        <dbReference type="Proteomes" id="UP000032180"/>
    </source>
</evidence>
<evidence type="ECO:0000313" key="2">
    <source>
        <dbReference type="EnsemblPlants" id="LPERR03G00420.1"/>
    </source>
</evidence>